<dbReference type="VEuPathDB" id="VectorBase:CPIJ007876"/>
<dbReference type="EnsemblMetazoa" id="CPIJ007876-RA">
    <property type="protein sequence ID" value="CPIJ007876-PA"/>
    <property type="gene ID" value="CPIJ007876"/>
</dbReference>
<dbReference type="InterPro" id="IPR012340">
    <property type="entry name" value="NA-bd_OB-fold"/>
</dbReference>
<dbReference type="GO" id="GO:0003697">
    <property type="term" value="F:single-stranded DNA binding"/>
    <property type="evidence" value="ECO:0007669"/>
    <property type="project" value="TreeGrafter"/>
</dbReference>
<sequence>MSTDIVVTKRIHQLCQDSQNFILIGVVIAKSDPKYMESTTMAMCGGRDDGTRGVITLTLRDSERDTINCTVWASQVAIDSFDSLFHIGDVVNVSKAKVLSSSSDRSEQFAPRSTSPYSLKLNALQDGANIKLHEGSGLEQMRRLVTVAPVDATNTYQLADIAAGGHSHNGQSVNILAVVRCVRPKKQIVVAKTGKIKNLREVIVMDATHSGMSMKFWSNEYVERIDKWTPLTTILLMTDVRIEYNEYFKSICLGMSSKTIITEDPACEQADRLLVSVMRVPLQDSDVAFSATTSAINTSVITTVMSVQQIWDRAEGDLKSDEDQFTALCYAVVTKFDLDGCSRLIGRTCQTCKSFVRATDDRCSRPECAYNPANIVSYFDIRIDLTDHTGTLANCRLMNQVAEETLACKVDKFLNMSDEEKGKLKWRILLERCAVKLVVKRKSPVRFQTVYSVAECVVAGAKEVEGKIKVY</sequence>
<evidence type="ECO:0000313" key="5">
    <source>
        <dbReference type="EMBL" id="EDS30419.1"/>
    </source>
</evidence>
<evidence type="ECO:0000313" key="7">
    <source>
        <dbReference type="Proteomes" id="UP000002320"/>
    </source>
</evidence>
<dbReference type="CDD" id="cd04475">
    <property type="entry name" value="RPA1_DBD_B"/>
    <property type="match status" value="1"/>
</dbReference>
<gene>
    <name evidence="6" type="primary">6040041</name>
    <name evidence="5" type="ORF">CpipJ_CPIJ007876</name>
</gene>
<dbReference type="InterPro" id="IPR052469">
    <property type="entry name" value="MEIOB"/>
</dbReference>
<dbReference type="STRING" id="7176.B0WLC6"/>
<evidence type="ECO:0000259" key="4">
    <source>
        <dbReference type="Pfam" id="PF24903"/>
    </source>
</evidence>
<evidence type="ECO:0000256" key="2">
    <source>
        <dbReference type="ARBA" id="ARBA00023254"/>
    </source>
</evidence>
<dbReference type="PANTHER" id="PTHR21166">
    <property type="entry name" value="CELL DIVISION CONTROL PROTEIN 24 OB DOMAIN-CONTAINING PROTEIN-RELATED"/>
    <property type="match status" value="1"/>
</dbReference>
<dbReference type="OMA" id="IYLKFVV"/>
<dbReference type="FunCoup" id="B0WLC6">
    <property type="interactions" value="4"/>
</dbReference>
<dbReference type="Pfam" id="PF24903">
    <property type="entry name" value="OB_MEIOB_N"/>
    <property type="match status" value="1"/>
</dbReference>
<dbReference type="eggNOG" id="KOG0851">
    <property type="taxonomic scope" value="Eukaryota"/>
</dbReference>
<reference evidence="5" key="1">
    <citation type="submission" date="2007-03" db="EMBL/GenBank/DDBJ databases">
        <title>Annotation of Culex pipiens quinquefasciatus.</title>
        <authorList>
            <consortium name="The Broad Institute Genome Sequencing Platform"/>
            <person name="Atkinson P.W."/>
            <person name="Hemingway J."/>
            <person name="Christensen B.M."/>
            <person name="Higgs S."/>
            <person name="Kodira C."/>
            <person name="Hannick L."/>
            <person name="Megy K."/>
            <person name="O'Leary S."/>
            <person name="Pearson M."/>
            <person name="Haas B.J."/>
            <person name="Mauceli E."/>
            <person name="Wortman J.R."/>
            <person name="Lee N.H."/>
            <person name="Guigo R."/>
            <person name="Stanke M."/>
            <person name="Alvarado L."/>
            <person name="Amedeo P."/>
            <person name="Antoine C.H."/>
            <person name="Arensburger P."/>
            <person name="Bidwell S.L."/>
            <person name="Crawford M."/>
            <person name="Camaro F."/>
            <person name="Devon K."/>
            <person name="Engels R."/>
            <person name="Hammond M."/>
            <person name="Howarth C."/>
            <person name="Koehrsen M."/>
            <person name="Lawson D."/>
            <person name="Montgomery P."/>
            <person name="Nene V."/>
            <person name="Nusbaum C."/>
            <person name="Puiu D."/>
            <person name="Romero-Severson J."/>
            <person name="Severson D.W."/>
            <person name="Shumway M."/>
            <person name="Sisk P."/>
            <person name="Stolte C."/>
            <person name="Zeng Q."/>
            <person name="Eisenstadt E."/>
            <person name="Fraser-Liggett C."/>
            <person name="Strausberg R."/>
            <person name="Galagan J."/>
            <person name="Birren B."/>
            <person name="Collins F.H."/>
        </authorList>
    </citation>
    <scope>NUCLEOTIDE SEQUENCE [LARGE SCALE GENOMIC DNA]</scope>
    <source>
        <strain evidence="5">JHB</strain>
    </source>
</reference>
<feature type="domain" description="MEIOB-like N-terminal" evidence="4">
    <location>
        <begin position="10"/>
        <end position="125"/>
    </location>
</feature>
<dbReference type="VEuPathDB" id="VectorBase:CQUJHB009447"/>
<comment type="similarity">
    <text evidence="3">Belongs to the MEIOB family.</text>
</comment>
<accession>B0WLC6</accession>
<keyword evidence="2" id="KW-0469">Meiosis</keyword>
<dbReference type="GO" id="GO:0008310">
    <property type="term" value="F:single-stranded DNA 3'-5' DNA exonuclease activity"/>
    <property type="evidence" value="ECO:0007669"/>
    <property type="project" value="TreeGrafter"/>
</dbReference>
<dbReference type="InterPro" id="IPR056880">
    <property type="entry name" value="OB_MEIOB_N"/>
</dbReference>
<evidence type="ECO:0000313" key="6">
    <source>
        <dbReference type="EnsemblMetazoa" id="CPIJ007876-PA"/>
    </source>
</evidence>
<dbReference type="AlphaFoldDB" id="B0WLC6"/>
<dbReference type="Gene3D" id="2.40.50.140">
    <property type="entry name" value="Nucleic acid-binding proteins"/>
    <property type="match status" value="3"/>
</dbReference>
<dbReference type="Proteomes" id="UP000002320">
    <property type="component" value="Unassembled WGS sequence"/>
</dbReference>
<name>B0WLC6_CULQU</name>
<dbReference type="OrthoDB" id="9937820at2759"/>
<dbReference type="EMBL" id="DS231984">
    <property type="protein sequence ID" value="EDS30419.1"/>
    <property type="molecule type" value="Genomic_DNA"/>
</dbReference>
<dbReference type="SUPFAM" id="SSF50249">
    <property type="entry name" value="Nucleic acid-binding proteins"/>
    <property type="match status" value="3"/>
</dbReference>
<evidence type="ECO:0000256" key="3">
    <source>
        <dbReference type="ARBA" id="ARBA00038329"/>
    </source>
</evidence>
<reference evidence="6" key="2">
    <citation type="submission" date="2021-02" db="UniProtKB">
        <authorList>
            <consortium name="EnsemblMetazoa"/>
        </authorList>
    </citation>
    <scope>IDENTIFICATION</scope>
    <source>
        <strain evidence="6">JHB</strain>
    </source>
</reference>
<protein>
    <recommendedName>
        <fullName evidence="4">MEIOB-like N-terminal domain-containing protein</fullName>
    </recommendedName>
</protein>
<dbReference type="GO" id="GO:0000712">
    <property type="term" value="P:resolution of meiotic recombination intermediates"/>
    <property type="evidence" value="ECO:0007669"/>
    <property type="project" value="TreeGrafter"/>
</dbReference>
<evidence type="ECO:0000256" key="1">
    <source>
        <dbReference type="ARBA" id="ARBA00023125"/>
    </source>
</evidence>
<dbReference type="InParanoid" id="B0WLC6"/>
<organism>
    <name type="scientific">Culex quinquefasciatus</name>
    <name type="common">Southern house mosquito</name>
    <name type="synonym">Culex pungens</name>
    <dbReference type="NCBI Taxonomy" id="7176"/>
    <lineage>
        <taxon>Eukaryota</taxon>
        <taxon>Metazoa</taxon>
        <taxon>Ecdysozoa</taxon>
        <taxon>Arthropoda</taxon>
        <taxon>Hexapoda</taxon>
        <taxon>Insecta</taxon>
        <taxon>Pterygota</taxon>
        <taxon>Neoptera</taxon>
        <taxon>Endopterygota</taxon>
        <taxon>Diptera</taxon>
        <taxon>Nematocera</taxon>
        <taxon>Culicoidea</taxon>
        <taxon>Culicidae</taxon>
        <taxon>Culicinae</taxon>
        <taxon>Culicini</taxon>
        <taxon>Culex</taxon>
        <taxon>Culex</taxon>
    </lineage>
</organism>
<proteinExistence type="inferred from homology"/>
<dbReference type="PANTHER" id="PTHR21166:SF2">
    <property type="entry name" value="CELL DIVISION CONTROL PROTEIN 24 OB DOMAIN-CONTAINING PROTEIN-RELATED"/>
    <property type="match status" value="1"/>
</dbReference>
<dbReference type="KEGG" id="cqu:CpipJ_CPIJ007876"/>
<keyword evidence="7" id="KW-1185">Reference proteome</keyword>
<dbReference type="HOGENOM" id="CLU_042457_1_0_1"/>
<keyword evidence="1" id="KW-0238">DNA-binding</keyword>